<evidence type="ECO:0000313" key="1">
    <source>
        <dbReference type="EMBL" id="EYC13740.1"/>
    </source>
</evidence>
<comment type="caution">
    <text evidence="1">The sequence shown here is derived from an EMBL/GenBank/DDBJ whole genome shotgun (WGS) entry which is preliminary data.</text>
</comment>
<accession>A0A016UF04</accession>
<keyword evidence="2" id="KW-1185">Reference proteome</keyword>
<proteinExistence type="predicted"/>
<sequence>MNSVIGRMLELTNRATSPCPLSGYNAPHPRLEFTESVAHSGLTLEKWELALIHSSPSQILNLSLDNITSTDSLIALPNFEPFP</sequence>
<dbReference type="EMBL" id="JARK01001379">
    <property type="protein sequence ID" value="EYC13740.1"/>
    <property type="molecule type" value="Genomic_DNA"/>
</dbReference>
<name>A0A016UF04_9BILA</name>
<organism evidence="1 2">
    <name type="scientific">Ancylostoma ceylanicum</name>
    <dbReference type="NCBI Taxonomy" id="53326"/>
    <lineage>
        <taxon>Eukaryota</taxon>
        <taxon>Metazoa</taxon>
        <taxon>Ecdysozoa</taxon>
        <taxon>Nematoda</taxon>
        <taxon>Chromadorea</taxon>
        <taxon>Rhabditida</taxon>
        <taxon>Rhabditina</taxon>
        <taxon>Rhabditomorpha</taxon>
        <taxon>Strongyloidea</taxon>
        <taxon>Ancylostomatidae</taxon>
        <taxon>Ancylostomatinae</taxon>
        <taxon>Ancylostoma</taxon>
    </lineage>
</organism>
<evidence type="ECO:0000313" key="2">
    <source>
        <dbReference type="Proteomes" id="UP000024635"/>
    </source>
</evidence>
<reference evidence="2" key="1">
    <citation type="journal article" date="2015" name="Nat. Genet.">
        <title>The genome and transcriptome of the zoonotic hookworm Ancylostoma ceylanicum identify infection-specific gene families.</title>
        <authorList>
            <person name="Schwarz E.M."/>
            <person name="Hu Y."/>
            <person name="Antoshechkin I."/>
            <person name="Miller M.M."/>
            <person name="Sternberg P.W."/>
            <person name="Aroian R.V."/>
        </authorList>
    </citation>
    <scope>NUCLEOTIDE SEQUENCE</scope>
    <source>
        <strain evidence="2">HY135</strain>
    </source>
</reference>
<gene>
    <name evidence="1" type="primary">Acey_s0043.g899</name>
    <name evidence="1" type="ORF">Y032_0043g899</name>
</gene>
<protein>
    <submittedName>
        <fullName evidence="1">Uncharacterized protein</fullName>
    </submittedName>
</protein>
<dbReference type="AlphaFoldDB" id="A0A016UF04"/>
<dbReference type="Proteomes" id="UP000024635">
    <property type="component" value="Unassembled WGS sequence"/>
</dbReference>